<evidence type="ECO:0000313" key="2">
    <source>
        <dbReference type="Proteomes" id="UP001166191"/>
    </source>
</evidence>
<evidence type="ECO:0000313" key="1">
    <source>
        <dbReference type="EMBL" id="MBU3031294.1"/>
    </source>
</evidence>
<dbReference type="RefSeq" id="WP_216033966.1">
    <property type="nucleotide sequence ID" value="NZ_JAHKNG010000028.1"/>
</dbReference>
<organism evidence="1 2">
    <name type="scientific">Paracoccus marinaquae</name>
    <dbReference type="NCBI Taxonomy" id="2841926"/>
    <lineage>
        <taxon>Bacteria</taxon>
        <taxon>Pseudomonadati</taxon>
        <taxon>Pseudomonadota</taxon>
        <taxon>Alphaproteobacteria</taxon>
        <taxon>Rhodobacterales</taxon>
        <taxon>Paracoccaceae</taxon>
        <taxon>Paracoccus</taxon>
    </lineage>
</organism>
<keyword evidence="2" id="KW-1185">Reference proteome</keyword>
<sequence length="139" mass="14341">MSYAAGAALQGAVYRHLRADTALAALVGDAIFDAMPVDVPAGVHVSLGPEEARDAGDATGRGSQHDFVVSVLSGSEGSAGFSAVKIAAAAVAEALETGGLMLDRGHLVAIWFRRARARRVENGAARRVDLTFRALIDLG</sequence>
<dbReference type="Pfam" id="PF11367">
    <property type="entry name" value="Tail_completion_gp17"/>
    <property type="match status" value="1"/>
</dbReference>
<comment type="caution">
    <text evidence="1">The sequence shown here is derived from an EMBL/GenBank/DDBJ whole genome shotgun (WGS) entry which is preliminary data.</text>
</comment>
<name>A0ABS6ALC7_9RHOB</name>
<gene>
    <name evidence="1" type="ORF">KNW02_14320</name>
</gene>
<dbReference type="EMBL" id="JAHKNG010000028">
    <property type="protein sequence ID" value="MBU3031294.1"/>
    <property type="molecule type" value="Genomic_DNA"/>
</dbReference>
<proteinExistence type="predicted"/>
<dbReference type="InterPro" id="IPR021508">
    <property type="entry name" value="Gp17-like"/>
</dbReference>
<dbReference type="Proteomes" id="UP001166191">
    <property type="component" value="Unassembled WGS sequence"/>
</dbReference>
<accession>A0ABS6ALC7</accession>
<reference evidence="1" key="1">
    <citation type="submission" date="2021-06" db="EMBL/GenBank/DDBJ databases">
        <title>Paracoccus bacterium XHP0099 sp. nov., isolated from the surface waters of the Yellow Sea.</title>
        <authorList>
            <person name="Xue H."/>
            <person name="Zhang D."/>
        </authorList>
    </citation>
    <scope>NUCLEOTIDE SEQUENCE</scope>
    <source>
        <strain evidence="1">XHP0099</strain>
    </source>
</reference>
<protein>
    <submittedName>
        <fullName evidence="1">DUF3168 domain-containing protein</fullName>
    </submittedName>
</protein>